<evidence type="ECO:0008006" key="2">
    <source>
        <dbReference type="Google" id="ProtNLM"/>
    </source>
</evidence>
<proteinExistence type="predicted"/>
<reference evidence="1" key="1">
    <citation type="journal article" date="2021" name="Proc. Natl. Acad. Sci. U.S.A.">
        <title>A Catalog of Tens of Thousands of Viruses from Human Metagenomes Reveals Hidden Associations with Chronic Diseases.</title>
        <authorList>
            <person name="Tisza M.J."/>
            <person name="Buck C.B."/>
        </authorList>
    </citation>
    <scope>NUCLEOTIDE SEQUENCE</scope>
    <source>
        <strain evidence="1">Ctg0K17</strain>
    </source>
</reference>
<dbReference type="EMBL" id="BK015522">
    <property type="protein sequence ID" value="DAE10924.1"/>
    <property type="molecule type" value="Genomic_DNA"/>
</dbReference>
<protein>
    <recommendedName>
        <fullName evidence="2">DUF1540 domain-containing protein</fullName>
    </recommendedName>
</protein>
<organism evidence="1">
    <name type="scientific">Siphoviridae sp. ctg0K17</name>
    <dbReference type="NCBI Taxonomy" id="2825600"/>
    <lineage>
        <taxon>Viruses</taxon>
        <taxon>Duplodnaviria</taxon>
        <taxon>Heunggongvirae</taxon>
        <taxon>Uroviricota</taxon>
        <taxon>Caudoviricetes</taxon>
    </lineage>
</organism>
<name>A0A8S5PX96_9CAUD</name>
<accession>A0A8S5PX96</accession>
<evidence type="ECO:0000313" key="1">
    <source>
        <dbReference type="EMBL" id="DAE10924.1"/>
    </source>
</evidence>
<sequence length="57" mass="6228">MNLVPCSENCRWQSDGMCTLKDLTRPANSAGSECRYFEKTDIQPCGNSAEAGTRNIG</sequence>